<comment type="caution">
    <text evidence="3">The sequence shown here is derived from an EMBL/GenBank/DDBJ whole genome shotgun (WGS) entry which is preliminary data.</text>
</comment>
<keyword evidence="4" id="KW-1185">Reference proteome</keyword>
<dbReference type="InterPro" id="IPR036161">
    <property type="entry name" value="RPB6/omega-like_sf"/>
</dbReference>
<dbReference type="Proteomes" id="UP001189429">
    <property type="component" value="Unassembled WGS sequence"/>
</dbReference>
<protein>
    <submittedName>
        <fullName evidence="3">Uncharacterized protein</fullName>
    </submittedName>
</protein>
<accession>A0ABN9WHJ4</accession>
<reference evidence="3" key="1">
    <citation type="submission" date="2023-10" db="EMBL/GenBank/DDBJ databases">
        <authorList>
            <person name="Chen Y."/>
            <person name="Shah S."/>
            <person name="Dougan E. K."/>
            <person name="Thang M."/>
            <person name="Chan C."/>
        </authorList>
    </citation>
    <scope>NUCLEOTIDE SEQUENCE [LARGE SCALE GENOMIC DNA]</scope>
</reference>
<evidence type="ECO:0000313" key="4">
    <source>
        <dbReference type="Proteomes" id="UP001189429"/>
    </source>
</evidence>
<dbReference type="Gene3D" id="3.90.940.10">
    <property type="match status" value="1"/>
</dbReference>
<proteinExistence type="predicted"/>
<dbReference type="SUPFAM" id="SSF63562">
    <property type="entry name" value="RPB6/omega subunit-like"/>
    <property type="match status" value="1"/>
</dbReference>
<evidence type="ECO:0000256" key="2">
    <source>
        <dbReference type="ARBA" id="ARBA00023163"/>
    </source>
</evidence>
<name>A0ABN9WHJ4_9DINO</name>
<dbReference type="EMBL" id="CAUYUJ010018736">
    <property type="protein sequence ID" value="CAK0885939.1"/>
    <property type="molecule type" value="Genomic_DNA"/>
</dbReference>
<organism evidence="3 4">
    <name type="scientific">Prorocentrum cordatum</name>
    <dbReference type="NCBI Taxonomy" id="2364126"/>
    <lineage>
        <taxon>Eukaryota</taxon>
        <taxon>Sar</taxon>
        <taxon>Alveolata</taxon>
        <taxon>Dinophyceae</taxon>
        <taxon>Prorocentrales</taxon>
        <taxon>Prorocentraceae</taxon>
        <taxon>Prorocentrum</taxon>
    </lineage>
</organism>
<gene>
    <name evidence="3" type="ORF">PCOR1329_LOCUS67419</name>
</gene>
<keyword evidence="2" id="KW-0804">Transcription</keyword>
<keyword evidence="1" id="KW-0240">DNA-directed RNA polymerase</keyword>
<evidence type="ECO:0000256" key="1">
    <source>
        <dbReference type="ARBA" id="ARBA00022478"/>
    </source>
</evidence>
<sequence>MLIPSLDFLPLWPRSSRCNHFLLGRPRRAACQAIAGVAWPWQDPEERELSAAQSDSVQAPCNEAEAQILVNTKVPEKSDQPHKSPQFLSAYERVCIIGQRVLQLSMNAGWPQWSWRREKFRSSSAGPVLDGSCEDDDAPSFRKLVLVPQPLGVVGIRQGCQPRLCDVHNSCSG</sequence>
<evidence type="ECO:0000313" key="3">
    <source>
        <dbReference type="EMBL" id="CAK0885939.1"/>
    </source>
</evidence>